<feature type="domain" description="Amidohydrolase-related" evidence="8">
    <location>
        <begin position="72"/>
        <end position="412"/>
    </location>
</feature>
<dbReference type="GO" id="GO:0019556">
    <property type="term" value="P:L-histidine catabolic process to glutamate and formamide"/>
    <property type="evidence" value="ECO:0007669"/>
    <property type="project" value="UniProtKB-UniRule"/>
</dbReference>
<dbReference type="FunFam" id="3.20.20.140:FF:000007">
    <property type="entry name" value="Imidazolonepropionase"/>
    <property type="match status" value="1"/>
</dbReference>
<feature type="binding site" evidence="7">
    <location>
        <position position="81"/>
    </location>
    <ligand>
        <name>Fe(3+)</name>
        <dbReference type="ChEBI" id="CHEBI:29034"/>
    </ligand>
</feature>
<dbReference type="eggNOG" id="COG1228">
    <property type="taxonomic scope" value="Bacteria"/>
</dbReference>
<dbReference type="GO" id="GO:0005737">
    <property type="term" value="C:cytoplasm"/>
    <property type="evidence" value="ECO:0007669"/>
    <property type="project" value="UniProtKB-SubCell"/>
</dbReference>
<dbReference type="NCBIfam" id="TIGR01224">
    <property type="entry name" value="hutI"/>
    <property type="match status" value="1"/>
</dbReference>
<dbReference type="CDD" id="cd01296">
    <property type="entry name" value="Imidazolone-5PH"/>
    <property type="match status" value="1"/>
</dbReference>
<evidence type="ECO:0000256" key="2">
    <source>
        <dbReference type="ARBA" id="ARBA00022723"/>
    </source>
</evidence>
<dbReference type="InterPro" id="IPR005920">
    <property type="entry name" value="HutI"/>
</dbReference>
<dbReference type="GO" id="GO:0005506">
    <property type="term" value="F:iron ion binding"/>
    <property type="evidence" value="ECO:0007669"/>
    <property type="project" value="UniProtKB-UniRule"/>
</dbReference>
<feature type="binding site" evidence="7">
    <location>
        <position position="153"/>
    </location>
    <ligand>
        <name>4-imidazolone-5-propanoate</name>
        <dbReference type="ChEBI" id="CHEBI:77893"/>
    </ligand>
</feature>
<comment type="caution">
    <text evidence="9">The sequence shown here is derived from an EMBL/GenBank/DDBJ whole genome shotgun (WGS) entry which is preliminary data.</text>
</comment>
<keyword evidence="10" id="KW-1185">Reference proteome</keyword>
<dbReference type="EC" id="3.5.2.7" evidence="1 7"/>
<dbReference type="Proteomes" id="UP000005707">
    <property type="component" value="Unassembled WGS sequence"/>
</dbReference>
<evidence type="ECO:0000313" key="10">
    <source>
        <dbReference type="Proteomes" id="UP000005707"/>
    </source>
</evidence>
<keyword evidence="3 7" id="KW-0378">Hydrolase</keyword>
<feature type="binding site" evidence="7">
    <location>
        <position position="324"/>
    </location>
    <ligand>
        <name>Fe(3+)</name>
        <dbReference type="ChEBI" id="CHEBI:29034"/>
    </ligand>
</feature>
<dbReference type="PANTHER" id="PTHR42752">
    <property type="entry name" value="IMIDAZOLONEPROPIONASE"/>
    <property type="match status" value="1"/>
</dbReference>
<evidence type="ECO:0000256" key="4">
    <source>
        <dbReference type="ARBA" id="ARBA00022808"/>
    </source>
</evidence>
<comment type="similarity">
    <text evidence="7">Belongs to the metallo-dependent hydrolases superfamily. HutI family.</text>
</comment>
<dbReference type="Gene3D" id="3.20.20.140">
    <property type="entry name" value="Metal-dependent hydrolases"/>
    <property type="match status" value="1"/>
</dbReference>
<evidence type="ECO:0000313" key="9">
    <source>
        <dbReference type="EMBL" id="ERJ12654.1"/>
    </source>
</evidence>
<dbReference type="RefSeq" id="WP_021031029.1">
    <property type="nucleotide sequence ID" value="NZ_AFNU02000003.1"/>
</dbReference>
<dbReference type="Pfam" id="PF01979">
    <property type="entry name" value="Amidohydro_1"/>
    <property type="match status" value="1"/>
</dbReference>
<evidence type="ECO:0000256" key="5">
    <source>
        <dbReference type="ARBA" id="ARBA00022833"/>
    </source>
</evidence>
<dbReference type="GO" id="GO:0008270">
    <property type="term" value="F:zinc ion binding"/>
    <property type="evidence" value="ECO:0007669"/>
    <property type="project" value="UniProtKB-UniRule"/>
</dbReference>
<reference evidence="9 10" key="1">
    <citation type="journal article" date="2011" name="J. Bacteriol.">
        <title>Genome sequence of Haloplasma contractile, an unusual contractile bacterium from a deep-sea anoxic brine lake.</title>
        <authorList>
            <person name="Antunes A."/>
            <person name="Alam I."/>
            <person name="El Dorry H."/>
            <person name="Siam R."/>
            <person name="Robertson A."/>
            <person name="Bajic V.B."/>
            <person name="Stingl U."/>
        </authorList>
    </citation>
    <scope>NUCLEOTIDE SEQUENCE [LARGE SCALE GENOMIC DNA]</scope>
    <source>
        <strain evidence="9 10">SSD-17B</strain>
    </source>
</reference>
<dbReference type="InterPro" id="IPR032466">
    <property type="entry name" value="Metal_Hydrolase"/>
</dbReference>
<dbReference type="AlphaFoldDB" id="U2FNF3"/>
<keyword evidence="6 7" id="KW-0408">Iron</keyword>
<comment type="catalytic activity">
    <reaction evidence="7">
        <text>4-imidazolone-5-propanoate + H2O = N-formimidoyl-L-glutamate</text>
        <dbReference type="Rhea" id="RHEA:23660"/>
        <dbReference type="ChEBI" id="CHEBI:15377"/>
        <dbReference type="ChEBI" id="CHEBI:58928"/>
        <dbReference type="ChEBI" id="CHEBI:77893"/>
        <dbReference type="EC" id="3.5.2.7"/>
    </reaction>
</comment>
<dbReference type="GO" id="GO:0050480">
    <property type="term" value="F:imidazolonepropionase activity"/>
    <property type="evidence" value="ECO:0007669"/>
    <property type="project" value="UniProtKB-UniRule"/>
</dbReference>
<keyword evidence="5 7" id="KW-0862">Zinc</keyword>
<feature type="binding site" evidence="7">
    <location>
        <position position="324"/>
    </location>
    <ligand>
        <name>Zn(2+)</name>
        <dbReference type="ChEBI" id="CHEBI:29105"/>
    </ligand>
</feature>
<dbReference type="Gene3D" id="2.30.40.10">
    <property type="entry name" value="Urease, subunit C, domain 1"/>
    <property type="match status" value="1"/>
</dbReference>
<dbReference type="InterPro" id="IPR006680">
    <property type="entry name" value="Amidohydro-rel"/>
</dbReference>
<evidence type="ECO:0000256" key="7">
    <source>
        <dbReference type="HAMAP-Rule" id="MF_00372"/>
    </source>
</evidence>
<dbReference type="UniPathway" id="UPA00379">
    <property type="reaction ID" value="UER00551"/>
</dbReference>
<feature type="binding site" evidence="7">
    <location>
        <position position="81"/>
    </location>
    <ligand>
        <name>Zn(2+)</name>
        <dbReference type="ChEBI" id="CHEBI:29105"/>
    </ligand>
</feature>
<feature type="binding site" evidence="7">
    <location>
        <position position="329"/>
    </location>
    <ligand>
        <name>4-imidazolone-5-propanoate</name>
        <dbReference type="ChEBI" id="CHEBI:77893"/>
    </ligand>
</feature>
<gene>
    <name evidence="7 9" type="primary">hutI</name>
    <name evidence="9" type="ORF">HLPCO_000994</name>
</gene>
<evidence type="ECO:0000259" key="8">
    <source>
        <dbReference type="Pfam" id="PF01979"/>
    </source>
</evidence>
<feature type="binding site" evidence="7">
    <location>
        <position position="83"/>
    </location>
    <ligand>
        <name>Zn(2+)</name>
        <dbReference type="ChEBI" id="CHEBI:29105"/>
    </ligand>
</feature>
<feature type="binding site" evidence="7">
    <location>
        <position position="250"/>
    </location>
    <ligand>
        <name>Zn(2+)</name>
        <dbReference type="ChEBI" id="CHEBI:29105"/>
    </ligand>
</feature>
<dbReference type="FunCoup" id="U2FNF3">
    <property type="interactions" value="33"/>
</dbReference>
<dbReference type="SUPFAM" id="SSF51338">
    <property type="entry name" value="Composite domain of metallo-dependent hydrolases"/>
    <property type="match status" value="1"/>
</dbReference>
<feature type="binding site" evidence="7">
    <location>
        <position position="186"/>
    </location>
    <ligand>
        <name>4-imidazolone-5-propanoate</name>
        <dbReference type="ChEBI" id="CHEBI:77893"/>
    </ligand>
</feature>
<protein>
    <recommendedName>
        <fullName evidence="1 7">Imidazolonepropionase</fullName>
        <ecNumber evidence="1 7">3.5.2.7</ecNumber>
    </recommendedName>
    <alternativeName>
        <fullName evidence="7">Imidazolone-5-propionate hydrolase</fullName>
    </alternativeName>
</protein>
<dbReference type="InterPro" id="IPR011059">
    <property type="entry name" value="Metal-dep_hydrolase_composite"/>
</dbReference>
<comment type="pathway">
    <text evidence="7">Amino-acid degradation; L-histidine degradation into L-glutamate; N-formimidoyl-L-glutamate from L-histidine: step 3/3.</text>
</comment>
<dbReference type="GO" id="GO:0019557">
    <property type="term" value="P:L-histidine catabolic process to glutamate and formate"/>
    <property type="evidence" value="ECO:0007669"/>
    <property type="project" value="UniProtKB-UniPathway"/>
</dbReference>
<feature type="binding site" evidence="7">
    <location>
        <position position="83"/>
    </location>
    <ligand>
        <name>Fe(3+)</name>
        <dbReference type="ChEBI" id="CHEBI:29034"/>
    </ligand>
</feature>
<name>U2FNF3_9MOLU</name>
<comment type="subcellular location">
    <subcellularLocation>
        <location evidence="7">Cytoplasm</location>
    </subcellularLocation>
</comment>
<organism evidence="9 10">
    <name type="scientific">Haloplasma contractile SSD-17B</name>
    <dbReference type="NCBI Taxonomy" id="1033810"/>
    <lineage>
        <taxon>Bacteria</taxon>
        <taxon>Bacillati</taxon>
        <taxon>Mycoplasmatota</taxon>
        <taxon>Mollicutes</taxon>
        <taxon>Haloplasmatales</taxon>
        <taxon>Haloplasmataceae</taxon>
        <taxon>Haloplasma</taxon>
    </lineage>
</organism>
<keyword evidence="4 7" id="KW-0369">Histidine metabolism</keyword>
<feature type="binding site" evidence="7">
    <location>
        <position position="326"/>
    </location>
    <ligand>
        <name>N-formimidoyl-L-glutamate</name>
        <dbReference type="ChEBI" id="CHEBI:58928"/>
    </ligand>
</feature>
<keyword evidence="7" id="KW-0963">Cytoplasm</keyword>
<dbReference type="EMBL" id="AFNU02000003">
    <property type="protein sequence ID" value="ERJ12654.1"/>
    <property type="molecule type" value="Genomic_DNA"/>
</dbReference>
<keyword evidence="2 7" id="KW-0479">Metal-binding</keyword>
<dbReference type="OrthoDB" id="9802793at2"/>
<dbReference type="PANTHER" id="PTHR42752:SF1">
    <property type="entry name" value="IMIDAZOLONEPROPIONASE-RELATED"/>
    <property type="match status" value="1"/>
</dbReference>
<evidence type="ECO:0000256" key="1">
    <source>
        <dbReference type="ARBA" id="ARBA00012864"/>
    </source>
</evidence>
<dbReference type="STRING" id="1033810.HLPCO_000994"/>
<evidence type="ECO:0000256" key="6">
    <source>
        <dbReference type="ARBA" id="ARBA00023004"/>
    </source>
</evidence>
<dbReference type="SUPFAM" id="SSF51556">
    <property type="entry name" value="Metallo-dependent hydrolases"/>
    <property type="match status" value="1"/>
</dbReference>
<dbReference type="InParanoid" id="U2FNF3"/>
<reference evidence="9 10" key="2">
    <citation type="journal article" date="2013" name="PLoS ONE">
        <title>INDIGO - INtegrated Data Warehouse of MIcrobial GenOmes with Examples from the Red Sea Extremophiles.</title>
        <authorList>
            <person name="Alam I."/>
            <person name="Antunes A."/>
            <person name="Kamau A.A."/>
            <person name="Ba Alawi W."/>
            <person name="Kalkatawi M."/>
            <person name="Stingl U."/>
            <person name="Bajic V.B."/>
        </authorList>
    </citation>
    <scope>NUCLEOTIDE SEQUENCE [LARGE SCALE GENOMIC DNA]</scope>
    <source>
        <strain evidence="9 10">SSD-17B</strain>
    </source>
</reference>
<feature type="binding site" evidence="7">
    <location>
        <position position="250"/>
    </location>
    <ligand>
        <name>Fe(3+)</name>
        <dbReference type="ChEBI" id="CHEBI:29034"/>
    </ligand>
</feature>
<proteinExistence type="inferred from homology"/>
<feature type="binding site" evidence="7">
    <location>
        <position position="253"/>
    </location>
    <ligand>
        <name>4-imidazolone-5-propanoate</name>
        <dbReference type="ChEBI" id="CHEBI:77893"/>
    </ligand>
</feature>
<comment type="function">
    <text evidence="7">Catalyzes the hydrolytic cleavage of the carbon-nitrogen bond in imidazolone-5-propanoate to yield N-formimidoyl-L-glutamate. It is the third step in the universal histidine degradation pathway.</text>
</comment>
<accession>U2FNF3</accession>
<dbReference type="HAMAP" id="MF_00372">
    <property type="entry name" value="HutI"/>
    <property type="match status" value="1"/>
</dbReference>
<sequence>MTCDLVVFNISQLVTVSGNEGLRCGQEMREVEIIENGYIVVHNGTFLEVGCGDVPKHYINDHTKMIDASGLTVTPGLIDSHTHLVHGGSREHEFEKKLSGIPYLDLLKQGGGILSTVKATREATFTELYKKATKSLNTMLLYGVTTIEAKSGYGLNLENELKQLEVAKKLNDDHPIDITSTFLGAHAVPEEYKNRKEDYIKEVLEMLPIIKERKLADYCDVFCEEGVFTIEESRHILNAAKNQGFKLKIHADEIVAQGGATLASELECVSADHLMASTDQDIENLVRNKVVANLLPQTSFNLNKTYANGRHMVDMGCGISLSTDYNPGSSPSENMQLVMQLASIKMRLHPKEVITAVTKNAACSINQEAQKGSIEKGKEADFVIFDAPNLDYLLYHFGINHVKDVFKNGKQVVKDQAICY</sequence>
<evidence type="ECO:0000256" key="3">
    <source>
        <dbReference type="ARBA" id="ARBA00022801"/>
    </source>
</evidence>
<feature type="binding site" evidence="7">
    <location>
        <position position="328"/>
    </location>
    <ligand>
        <name>N-formimidoyl-L-glutamate</name>
        <dbReference type="ChEBI" id="CHEBI:58928"/>
    </ligand>
</feature>
<feature type="binding site" evidence="7">
    <location>
        <position position="153"/>
    </location>
    <ligand>
        <name>N-formimidoyl-L-glutamate</name>
        <dbReference type="ChEBI" id="CHEBI:58928"/>
    </ligand>
</feature>
<feature type="binding site" evidence="7">
    <location>
        <position position="90"/>
    </location>
    <ligand>
        <name>4-imidazolone-5-propanoate</name>
        <dbReference type="ChEBI" id="CHEBI:77893"/>
    </ligand>
</feature>
<comment type="cofactor">
    <cofactor evidence="7">
        <name>Zn(2+)</name>
        <dbReference type="ChEBI" id="CHEBI:29105"/>
    </cofactor>
    <cofactor evidence="7">
        <name>Fe(3+)</name>
        <dbReference type="ChEBI" id="CHEBI:29034"/>
    </cofactor>
    <text evidence="7">Binds 1 zinc or iron ion per subunit.</text>
</comment>